<sequence length="84" mass="9906">MSREWLILFFRMNQTGQGLVQTLVRALRQFSLDAQMAHCLDIHHQLHQAWEVWLLKWHDKGEEREEAELLVRTINFCAGCGVSE</sequence>
<organism evidence="1 2">
    <name type="scientific">Ilex paraguariensis</name>
    <name type="common">yerba mate</name>
    <dbReference type="NCBI Taxonomy" id="185542"/>
    <lineage>
        <taxon>Eukaryota</taxon>
        <taxon>Viridiplantae</taxon>
        <taxon>Streptophyta</taxon>
        <taxon>Embryophyta</taxon>
        <taxon>Tracheophyta</taxon>
        <taxon>Spermatophyta</taxon>
        <taxon>Magnoliopsida</taxon>
        <taxon>eudicotyledons</taxon>
        <taxon>Gunneridae</taxon>
        <taxon>Pentapetalae</taxon>
        <taxon>asterids</taxon>
        <taxon>campanulids</taxon>
        <taxon>Aquifoliales</taxon>
        <taxon>Aquifoliaceae</taxon>
        <taxon>Ilex</taxon>
    </lineage>
</organism>
<dbReference type="InterPro" id="IPR008949">
    <property type="entry name" value="Isoprenoid_synthase_dom_sf"/>
</dbReference>
<proteinExistence type="predicted"/>
<accession>A0ABC8S5N5</accession>
<dbReference type="EMBL" id="CAUOFW020002092">
    <property type="protein sequence ID" value="CAK9151080.1"/>
    <property type="molecule type" value="Genomic_DNA"/>
</dbReference>
<evidence type="ECO:0000313" key="2">
    <source>
        <dbReference type="Proteomes" id="UP001642360"/>
    </source>
</evidence>
<dbReference type="Proteomes" id="UP001642360">
    <property type="component" value="Unassembled WGS sequence"/>
</dbReference>
<evidence type="ECO:0000313" key="1">
    <source>
        <dbReference type="EMBL" id="CAK9151080.1"/>
    </source>
</evidence>
<keyword evidence="2" id="KW-1185">Reference proteome</keyword>
<comment type="caution">
    <text evidence="1">The sequence shown here is derived from an EMBL/GenBank/DDBJ whole genome shotgun (WGS) entry which is preliminary data.</text>
</comment>
<reference evidence="1 2" key="1">
    <citation type="submission" date="2024-02" db="EMBL/GenBank/DDBJ databases">
        <authorList>
            <person name="Vignale AGUSTIN F."/>
            <person name="Sosa J E."/>
            <person name="Modenutti C."/>
        </authorList>
    </citation>
    <scope>NUCLEOTIDE SEQUENCE [LARGE SCALE GENOMIC DNA]</scope>
</reference>
<gene>
    <name evidence="1" type="ORF">ILEXP_LOCUS19237</name>
</gene>
<dbReference type="Gene3D" id="1.10.600.10">
    <property type="entry name" value="Farnesyl Diphosphate Synthase"/>
    <property type="match status" value="1"/>
</dbReference>
<name>A0ABC8S5N5_9AQUA</name>
<dbReference type="AlphaFoldDB" id="A0ABC8S5N5"/>
<protein>
    <submittedName>
        <fullName evidence="1">Uncharacterized protein</fullName>
    </submittedName>
</protein>